<dbReference type="Proteomes" id="UP000678499">
    <property type="component" value="Unassembled WGS sequence"/>
</dbReference>
<reference evidence="3" key="1">
    <citation type="submission" date="2020-11" db="EMBL/GenBank/DDBJ databases">
        <authorList>
            <person name="Tran Van P."/>
        </authorList>
    </citation>
    <scope>NUCLEOTIDE SEQUENCE</scope>
</reference>
<dbReference type="EMBL" id="OA883726">
    <property type="protein sequence ID" value="CAD7279561.1"/>
    <property type="molecule type" value="Genomic_DNA"/>
</dbReference>
<evidence type="ECO:0000313" key="4">
    <source>
        <dbReference type="Proteomes" id="UP000678499"/>
    </source>
</evidence>
<feature type="region of interest" description="Disordered" evidence="2">
    <location>
        <begin position="567"/>
        <end position="594"/>
    </location>
</feature>
<feature type="region of interest" description="Disordered" evidence="2">
    <location>
        <begin position="202"/>
        <end position="228"/>
    </location>
</feature>
<feature type="compositionally biased region" description="Basic and acidic residues" evidence="2">
    <location>
        <begin position="515"/>
        <end position="527"/>
    </location>
</feature>
<feature type="compositionally biased region" description="Acidic residues" evidence="2">
    <location>
        <begin position="202"/>
        <end position="213"/>
    </location>
</feature>
<dbReference type="AlphaFoldDB" id="A0A7R9BSA8"/>
<organism evidence="3">
    <name type="scientific">Notodromas monacha</name>
    <dbReference type="NCBI Taxonomy" id="399045"/>
    <lineage>
        <taxon>Eukaryota</taxon>
        <taxon>Metazoa</taxon>
        <taxon>Ecdysozoa</taxon>
        <taxon>Arthropoda</taxon>
        <taxon>Crustacea</taxon>
        <taxon>Oligostraca</taxon>
        <taxon>Ostracoda</taxon>
        <taxon>Podocopa</taxon>
        <taxon>Podocopida</taxon>
        <taxon>Cypridocopina</taxon>
        <taxon>Cypridoidea</taxon>
        <taxon>Cyprididae</taxon>
        <taxon>Notodromas</taxon>
    </lineage>
</organism>
<name>A0A7R9BSA8_9CRUS</name>
<protein>
    <submittedName>
        <fullName evidence="3">Uncharacterized protein</fullName>
    </submittedName>
</protein>
<evidence type="ECO:0000313" key="3">
    <source>
        <dbReference type="EMBL" id="CAD7279561.1"/>
    </source>
</evidence>
<evidence type="ECO:0000256" key="1">
    <source>
        <dbReference type="SAM" id="Coils"/>
    </source>
</evidence>
<feature type="region of interest" description="Disordered" evidence="2">
    <location>
        <begin position="397"/>
        <end position="461"/>
    </location>
</feature>
<feature type="coiled-coil region" evidence="1">
    <location>
        <begin position="76"/>
        <end position="104"/>
    </location>
</feature>
<dbReference type="EMBL" id="CAJPEX010001689">
    <property type="protein sequence ID" value="CAG0919713.1"/>
    <property type="molecule type" value="Genomic_DNA"/>
</dbReference>
<keyword evidence="1" id="KW-0175">Coiled coil</keyword>
<evidence type="ECO:0000256" key="2">
    <source>
        <dbReference type="SAM" id="MobiDB-lite"/>
    </source>
</evidence>
<feature type="region of interest" description="Disordered" evidence="2">
    <location>
        <begin position="506"/>
        <end position="554"/>
    </location>
</feature>
<proteinExistence type="predicted"/>
<sequence>MANGDANALHSPSSDEEEGRNVSVLGELLPSARSLDLNAKPGRKRSVAATSVNTSLNKTLPKHKRGKKINVPQTKYKKLNEALARQLNDERQKNQELFKVAQENKILLQEQVTETTRFKNLYRGVLSRSTPNAGAATTQRTFLNSLCIDIQAMHTVLKSEGREIQLMKEKLGSMERLRQTHVSELNALYQRIVHARDEISDIQDMDVQDEDDGVQSTSGHQESSDVHREILSRKSKGVCLPHVSGAAIRQVNIKIGRVSVNSVGSSELPSHTPEIVDLEDDASDILQPDDHSEEEPFESNVVDELDLTGDDDHVEGDAVINSAGDNAAVSDLSTVAHPSETLTAQADFEPDSSMDELPSPIVDHSPVQPEHVNESTNARVTENQVTGVLLEDSMRRVTLRRGSRQRESATAQETHGPLATSSRRNPMDQGRSMGPQKRGASSIAARASSARHKTAPAVLPVEREVSENMLPGSLETDDAEILGDDMLSAHFNPRIMVEMLDCSDNDDEHVPTGCQERKSDNAGESRSRRTRGKAVNYKEPMGNKKLRRGDPMSDEFSLALAPSLATKMDRKQISKQSHPLPAKKSTRGSRSQKE</sequence>
<feature type="compositionally biased region" description="Polar residues" evidence="2">
    <location>
        <begin position="408"/>
        <end position="424"/>
    </location>
</feature>
<gene>
    <name evidence="3" type="ORF">NMOB1V02_LOCUS7230</name>
</gene>
<accession>A0A7R9BSA8</accession>
<keyword evidence="4" id="KW-1185">Reference proteome</keyword>
<feature type="region of interest" description="Disordered" evidence="2">
    <location>
        <begin position="1"/>
        <end position="25"/>
    </location>
</feature>